<dbReference type="InterPro" id="IPR011059">
    <property type="entry name" value="Metal-dep_hydrolase_composite"/>
</dbReference>
<evidence type="ECO:0000313" key="3">
    <source>
        <dbReference type="EMBL" id="QMU28142.1"/>
    </source>
</evidence>
<dbReference type="InterPro" id="IPR050287">
    <property type="entry name" value="MTA/SAH_deaminase"/>
</dbReference>
<feature type="domain" description="Amidohydrolase-related" evidence="2">
    <location>
        <begin position="56"/>
        <end position="417"/>
    </location>
</feature>
<protein>
    <submittedName>
        <fullName evidence="3">Amidohydrolase family protein</fullName>
    </submittedName>
</protein>
<accession>A0A7L7L5P6</accession>
<dbReference type="EMBL" id="CP055153">
    <property type="protein sequence ID" value="QMU28142.1"/>
    <property type="molecule type" value="Genomic_DNA"/>
</dbReference>
<dbReference type="AlphaFoldDB" id="A0A7L7L5P6"/>
<dbReference type="KEGG" id="add:HUW48_08830"/>
<evidence type="ECO:0000259" key="2">
    <source>
        <dbReference type="Pfam" id="PF01979"/>
    </source>
</evidence>
<gene>
    <name evidence="3" type="ORF">HUW48_08830</name>
</gene>
<dbReference type="Gene3D" id="3.20.20.140">
    <property type="entry name" value="Metal-dependent hydrolases"/>
    <property type="match status" value="1"/>
</dbReference>
<dbReference type="SUPFAM" id="SSF51556">
    <property type="entry name" value="Metallo-dependent hydrolases"/>
    <property type="match status" value="1"/>
</dbReference>
<dbReference type="InterPro" id="IPR032466">
    <property type="entry name" value="Metal_Hydrolase"/>
</dbReference>
<keyword evidence="1 3" id="KW-0378">Hydrolase</keyword>
<reference evidence="3 4" key="1">
    <citation type="submission" date="2020-08" db="EMBL/GenBank/DDBJ databases">
        <title>Adhaeribacter dokdonensis sp. nov., isolated from the rhizosphere of Elymus tsukushiensis, a plant native to the Dokdo Islands, Republic of Korea.</title>
        <authorList>
            <person name="Ghim S.Y."/>
        </authorList>
    </citation>
    <scope>NUCLEOTIDE SEQUENCE [LARGE SCALE GENOMIC DNA]</scope>
    <source>
        <strain evidence="3 4">KUDC8001</strain>
    </source>
</reference>
<dbReference type="NCBIfam" id="NF006056">
    <property type="entry name" value="PRK08204.1"/>
    <property type="match status" value="1"/>
</dbReference>
<evidence type="ECO:0000313" key="4">
    <source>
        <dbReference type="Proteomes" id="UP000514509"/>
    </source>
</evidence>
<dbReference type="InterPro" id="IPR006680">
    <property type="entry name" value="Amidohydro-rel"/>
</dbReference>
<organism evidence="3 4">
    <name type="scientific">Adhaeribacter radiodurans</name>
    <dbReference type="NCBI Taxonomy" id="2745197"/>
    <lineage>
        <taxon>Bacteria</taxon>
        <taxon>Pseudomonadati</taxon>
        <taxon>Bacteroidota</taxon>
        <taxon>Cytophagia</taxon>
        <taxon>Cytophagales</taxon>
        <taxon>Hymenobacteraceae</taxon>
        <taxon>Adhaeribacter</taxon>
    </lineage>
</organism>
<dbReference type="PANTHER" id="PTHR43794:SF11">
    <property type="entry name" value="AMIDOHYDROLASE-RELATED DOMAIN-CONTAINING PROTEIN"/>
    <property type="match status" value="1"/>
</dbReference>
<dbReference type="Proteomes" id="UP000514509">
    <property type="component" value="Chromosome"/>
</dbReference>
<dbReference type="Gene3D" id="2.30.40.10">
    <property type="entry name" value="Urease, subunit C, domain 1"/>
    <property type="match status" value="1"/>
</dbReference>
<dbReference type="GO" id="GO:0016810">
    <property type="term" value="F:hydrolase activity, acting on carbon-nitrogen (but not peptide) bonds"/>
    <property type="evidence" value="ECO:0007669"/>
    <property type="project" value="InterPro"/>
</dbReference>
<dbReference type="PANTHER" id="PTHR43794">
    <property type="entry name" value="AMINOHYDROLASE SSNA-RELATED"/>
    <property type="match status" value="1"/>
</dbReference>
<name>A0A7L7L5P6_9BACT</name>
<sequence length="455" mass="49216">MKKNKVLLKGGRVLTMDKHLGNFKKADILITGDTIASVGIALDAEEAEVIDASQMIVMPGLIDTHRHLWESSLKGIAADWSLLQYLQHVLGPLAASFRPEDVYTANLLGALEALNAGITTVFDWSHIMNTPDHADEAIRGLREAGIRAKFGYGTPGLSVWEWFYESQLTHPEDARRLRSSYFASDDQLVTMAMAIRGPEYATMDVSRNDIALARDLSLQMSMHIGSGSFGPKYNAIGKLHTAGLLGADMNFAHCNTLTDADFKLLAAYGCSVSITPEIEMQMGLGFPATGRALANGIRPSLGVDVVTGTGGDLFSQMKIALQTERALQNEKILQQGEMPQSINLTVWDALQFATQNGAEALNLGRKIGTLTPGKQADIIMIDASAINLAPVHDPAAAVVLYANPSNVDTVFVAGRAVKRNGHLLHHDLNALQQKAMSSRNYLLEKVEALEKASLA</sequence>
<dbReference type="SUPFAM" id="SSF51338">
    <property type="entry name" value="Composite domain of metallo-dependent hydrolases"/>
    <property type="match status" value="1"/>
</dbReference>
<dbReference type="RefSeq" id="WP_182415330.1">
    <property type="nucleotide sequence ID" value="NZ_CP055153.1"/>
</dbReference>
<dbReference type="Pfam" id="PF01979">
    <property type="entry name" value="Amidohydro_1"/>
    <property type="match status" value="1"/>
</dbReference>
<keyword evidence="4" id="KW-1185">Reference proteome</keyword>
<evidence type="ECO:0000256" key="1">
    <source>
        <dbReference type="ARBA" id="ARBA00022801"/>
    </source>
</evidence>
<proteinExistence type="predicted"/>